<reference evidence="2 3" key="1">
    <citation type="submission" date="2015-05" db="EMBL/GenBank/DDBJ databases">
        <authorList>
            <person name="Wang D.B."/>
            <person name="Wang M."/>
        </authorList>
    </citation>
    <scope>NUCLEOTIDE SEQUENCE [LARGE SCALE GENOMIC DNA]</scope>
    <source>
        <strain evidence="2">VL1</strain>
    </source>
</reference>
<dbReference type="GO" id="GO:0016788">
    <property type="term" value="F:hydrolase activity, acting on ester bonds"/>
    <property type="evidence" value="ECO:0007669"/>
    <property type="project" value="InterPro"/>
</dbReference>
<dbReference type="Pfam" id="PF04185">
    <property type="entry name" value="Phosphoesterase"/>
    <property type="match status" value="1"/>
</dbReference>
<dbReference type="Proteomes" id="UP000044602">
    <property type="component" value="Unassembled WGS sequence"/>
</dbReference>
<evidence type="ECO:0008006" key="4">
    <source>
        <dbReference type="Google" id="ProtNLM"/>
    </source>
</evidence>
<sequence>MAAASASDASSTYPSACHPIHLLVIYPSACHLSICLSSYPAIHEPPRQQAAENNGASNTVAMIMLRLSSLLLTCLIVTSVSSEFIPGRTFDYFISIWLGKQNHEHVVNDPHIAELRTQGILLTSYYAQTHPSQPNYLAAIAGDYFGLDHDETVRVPINVSTVVDLLDWRGLSWKAYFEDLPGPGYMGRASDGVNSGSDAWQYVRSHNPFATFDSINLNGTRLLNLQSLADLHADVAASAVPQYAFVVPNLANAGRTTSLAHATSWASSLVASLLAPGALPGRSLILLTYDEAADARRPNRVTGLLLGTALPRAVRGTTDDTLYTHCAQLASLQFNWATPHLGRYDAAANVFQFLLDLASRVLVPNRDPPNRAAVNNSASYPGAFAADAARARRIPPPNLRLAGAGDRGVLDHVRDMWWLSAADDTPYDGSGTLYDAVTEPVYRPQAGAEERHEQR</sequence>
<evidence type="ECO:0000313" key="3">
    <source>
        <dbReference type="Proteomes" id="UP000044602"/>
    </source>
</evidence>
<dbReference type="STRING" id="100787.A0A0G4KXE7"/>
<keyword evidence="1" id="KW-0378">Hydrolase</keyword>
<evidence type="ECO:0000313" key="2">
    <source>
        <dbReference type="EMBL" id="CRK14453.1"/>
    </source>
</evidence>
<dbReference type="Gene3D" id="3.40.720.10">
    <property type="entry name" value="Alkaline Phosphatase, subunit A"/>
    <property type="match status" value="1"/>
</dbReference>
<dbReference type="PANTHER" id="PTHR31956">
    <property type="entry name" value="NON-SPECIFIC PHOSPHOLIPASE C4-RELATED"/>
    <property type="match status" value="1"/>
</dbReference>
<protein>
    <recommendedName>
        <fullName evidence="4">Acid phosphatase</fullName>
    </recommendedName>
</protein>
<evidence type="ECO:0000256" key="1">
    <source>
        <dbReference type="ARBA" id="ARBA00022801"/>
    </source>
</evidence>
<dbReference type="AlphaFoldDB" id="A0A0G4KXE7"/>
<dbReference type="GO" id="GO:0009395">
    <property type="term" value="P:phospholipid catabolic process"/>
    <property type="evidence" value="ECO:0007669"/>
    <property type="project" value="TreeGrafter"/>
</dbReference>
<gene>
    <name evidence="2" type="ORF">BN1708_002708</name>
</gene>
<accession>A0A0G4KXE7</accession>
<name>A0A0G4KXE7_VERLO</name>
<dbReference type="EMBL" id="CVQH01005557">
    <property type="protein sequence ID" value="CRK14453.1"/>
    <property type="molecule type" value="Genomic_DNA"/>
</dbReference>
<organism evidence="2 3">
    <name type="scientific">Verticillium longisporum</name>
    <name type="common">Verticillium dahliae var. longisporum</name>
    <dbReference type="NCBI Taxonomy" id="100787"/>
    <lineage>
        <taxon>Eukaryota</taxon>
        <taxon>Fungi</taxon>
        <taxon>Dikarya</taxon>
        <taxon>Ascomycota</taxon>
        <taxon>Pezizomycotina</taxon>
        <taxon>Sordariomycetes</taxon>
        <taxon>Hypocreomycetidae</taxon>
        <taxon>Glomerellales</taxon>
        <taxon>Plectosphaerellaceae</taxon>
        <taxon>Verticillium</taxon>
    </lineage>
</organism>
<dbReference type="InterPro" id="IPR007312">
    <property type="entry name" value="Phosphoesterase"/>
</dbReference>
<dbReference type="PANTHER" id="PTHR31956:SF15">
    <property type="entry name" value="ACID PHOSPHATASE PHOA"/>
    <property type="match status" value="1"/>
</dbReference>
<proteinExistence type="predicted"/>
<keyword evidence="3" id="KW-1185">Reference proteome</keyword>
<dbReference type="InterPro" id="IPR017850">
    <property type="entry name" value="Alkaline_phosphatase_core_sf"/>
</dbReference>